<reference evidence="2" key="1">
    <citation type="submission" date="2019-03" db="EMBL/GenBank/DDBJ databases">
        <title>WGS assembly of Setaria viridis.</title>
        <authorList>
            <person name="Huang P."/>
            <person name="Jenkins J."/>
            <person name="Grimwood J."/>
            <person name="Barry K."/>
            <person name="Healey A."/>
            <person name="Mamidi S."/>
            <person name="Sreedasyam A."/>
            <person name="Shu S."/>
            <person name="Feldman M."/>
            <person name="Wu J."/>
            <person name="Yu Y."/>
            <person name="Chen C."/>
            <person name="Johnson J."/>
            <person name="Rokhsar D."/>
            <person name="Baxter I."/>
            <person name="Schmutz J."/>
            <person name="Brutnell T."/>
            <person name="Kellogg E."/>
        </authorList>
    </citation>
    <scope>NUCLEOTIDE SEQUENCE [LARGE SCALE GENOMIC DNA]</scope>
</reference>
<evidence type="ECO:0000313" key="3">
    <source>
        <dbReference type="Proteomes" id="UP000298652"/>
    </source>
</evidence>
<gene>
    <name evidence="2" type="ORF">SEVIR_8G110550v2</name>
</gene>
<name>A0A4U6TE66_SETVI</name>
<dbReference type="EMBL" id="CM016559">
    <property type="protein sequence ID" value="TKW00458.1"/>
    <property type="molecule type" value="Genomic_DNA"/>
</dbReference>
<feature type="signal peptide" evidence="1">
    <location>
        <begin position="1"/>
        <end position="32"/>
    </location>
</feature>
<accession>A0A4U6TE66</accession>
<evidence type="ECO:0000256" key="1">
    <source>
        <dbReference type="SAM" id="SignalP"/>
    </source>
</evidence>
<dbReference type="Proteomes" id="UP000298652">
    <property type="component" value="Chromosome 8"/>
</dbReference>
<feature type="chain" id="PRO_5020882566" evidence="1">
    <location>
        <begin position="33"/>
        <end position="67"/>
    </location>
</feature>
<protein>
    <submittedName>
        <fullName evidence="2">Uncharacterized protein</fullName>
    </submittedName>
</protein>
<dbReference type="Gramene" id="TKW00458">
    <property type="protein sequence ID" value="TKW00458"/>
    <property type="gene ID" value="SEVIR_8G110550v2"/>
</dbReference>
<dbReference type="AlphaFoldDB" id="A0A4U6TE66"/>
<organism evidence="2 3">
    <name type="scientific">Setaria viridis</name>
    <name type="common">Green bristlegrass</name>
    <name type="synonym">Setaria italica subsp. viridis</name>
    <dbReference type="NCBI Taxonomy" id="4556"/>
    <lineage>
        <taxon>Eukaryota</taxon>
        <taxon>Viridiplantae</taxon>
        <taxon>Streptophyta</taxon>
        <taxon>Embryophyta</taxon>
        <taxon>Tracheophyta</taxon>
        <taxon>Spermatophyta</taxon>
        <taxon>Magnoliopsida</taxon>
        <taxon>Liliopsida</taxon>
        <taxon>Poales</taxon>
        <taxon>Poaceae</taxon>
        <taxon>PACMAD clade</taxon>
        <taxon>Panicoideae</taxon>
        <taxon>Panicodae</taxon>
        <taxon>Paniceae</taxon>
        <taxon>Cenchrinae</taxon>
        <taxon>Setaria</taxon>
    </lineage>
</organism>
<sequence>MKVPYHGGQPCNITALHCFGILYLPLLATCECGEPQLQTGRGEVASFPFEITLWLLRGEERESSPRP</sequence>
<evidence type="ECO:0000313" key="2">
    <source>
        <dbReference type="EMBL" id="TKW00458.1"/>
    </source>
</evidence>
<keyword evidence="3" id="KW-1185">Reference proteome</keyword>
<keyword evidence="1" id="KW-0732">Signal</keyword>
<proteinExistence type="predicted"/>